<reference evidence="5" key="4">
    <citation type="submission" date="2015-04" db="UniProtKB">
        <authorList>
            <consortium name="EnsemblPlants"/>
        </authorList>
    </citation>
    <scope>IDENTIFICATION</scope>
    <source>
        <strain evidence="5">cv. Jemalong A17</strain>
    </source>
</reference>
<dbReference type="KEGG" id="mtr:11413961"/>
<sequence>MGNCIRKNQISSAQYENEEIKKVEKMKAPKSSRREDSLKKKVRFKIQDGNKGNDGNSSTSGIMRIKLVVSKEELKRVLSNKNIENGVKNTSLEELLKDMKLKEKSVSRVEEIDDGGLDSWKPALDSIPEDHSMKL</sequence>
<dbReference type="STRING" id="3880.G7ITZ6"/>
<organism evidence="2 6">
    <name type="scientific">Medicago truncatula</name>
    <name type="common">Barrel medic</name>
    <name type="synonym">Medicago tribuloides</name>
    <dbReference type="NCBI Taxonomy" id="3880"/>
    <lineage>
        <taxon>Eukaryota</taxon>
        <taxon>Viridiplantae</taxon>
        <taxon>Streptophyta</taxon>
        <taxon>Embryophyta</taxon>
        <taxon>Tracheophyta</taxon>
        <taxon>Spermatophyta</taxon>
        <taxon>Magnoliopsida</taxon>
        <taxon>eudicotyledons</taxon>
        <taxon>Gunneridae</taxon>
        <taxon>Pentapetalae</taxon>
        <taxon>rosids</taxon>
        <taxon>fabids</taxon>
        <taxon>Fabales</taxon>
        <taxon>Fabaceae</taxon>
        <taxon>Papilionoideae</taxon>
        <taxon>50 kb inversion clade</taxon>
        <taxon>NPAAA clade</taxon>
        <taxon>Hologalegina</taxon>
        <taxon>IRL clade</taxon>
        <taxon>Trifolieae</taxon>
        <taxon>Medicago</taxon>
    </lineage>
</organism>
<dbReference type="eggNOG" id="ENOG502SFFC">
    <property type="taxonomic scope" value="Eukaryota"/>
</dbReference>
<dbReference type="PaxDb" id="3880-AES67240"/>
<dbReference type="PANTHER" id="PTHR33647">
    <property type="entry name" value="OS01G0793900 PROTEIN"/>
    <property type="match status" value="1"/>
</dbReference>
<reference evidence="4" key="5">
    <citation type="journal article" date="2018" name="Nat. Plants">
        <title>Whole-genome landscape of Medicago truncatula symbiotic genes.</title>
        <authorList>
            <person name="Pecrix Y."/>
            <person name="Gamas P."/>
            <person name="Carrere S."/>
        </authorList>
    </citation>
    <scope>NUCLEOTIDE SEQUENCE</scope>
    <source>
        <tissue evidence="4">Leaves</tissue>
    </source>
</reference>
<protein>
    <submittedName>
        <fullName evidence="2">DUF4228 domain protein</fullName>
    </submittedName>
</protein>
<dbReference type="PANTHER" id="PTHR33647:SF5">
    <property type="entry name" value="OS01G0793900 PROTEIN"/>
    <property type="match status" value="1"/>
</dbReference>
<dbReference type="Gramene" id="rna11793">
    <property type="protein sequence ID" value="RHN75566.1"/>
    <property type="gene ID" value="gene11793"/>
</dbReference>
<evidence type="ECO:0000313" key="5">
    <source>
        <dbReference type="EnsemblPlants" id="AES67240"/>
    </source>
</evidence>
<accession>G7ITZ6</accession>
<dbReference type="EMBL" id="CM001218">
    <property type="protein sequence ID" value="AES67240.1"/>
    <property type="molecule type" value="Genomic_DNA"/>
</dbReference>
<evidence type="ECO:0000313" key="6">
    <source>
        <dbReference type="Proteomes" id="UP000002051"/>
    </source>
</evidence>
<dbReference type="EnsemblPlants" id="AES67240">
    <property type="protein sequence ID" value="AES67240"/>
    <property type="gene ID" value="MTR_2g088370"/>
</dbReference>
<dbReference type="Proteomes" id="UP000002051">
    <property type="component" value="Chromosome 2"/>
</dbReference>
<dbReference type="Proteomes" id="UP000265566">
    <property type="component" value="Chromosome 2"/>
</dbReference>
<reference evidence="2 6" key="3">
    <citation type="journal article" date="2014" name="BMC Genomics">
        <title>An improved genome release (version Mt4.0) for the model legume Medicago truncatula.</title>
        <authorList>
            <person name="Tang H."/>
            <person name="Krishnakumar V."/>
            <person name="Bidwell S."/>
            <person name="Rosen B."/>
            <person name="Chan A."/>
            <person name="Zhou S."/>
            <person name="Gentzbittel L."/>
            <person name="Childs K.L."/>
            <person name="Yandell M."/>
            <person name="Gundlach H."/>
            <person name="Mayer K.F."/>
            <person name="Schwartz D.C."/>
            <person name="Town C.D."/>
        </authorList>
    </citation>
    <scope>GENOME REANNOTATION</scope>
    <source>
        <strain evidence="5 6">cv. Jemalong A17</strain>
    </source>
</reference>
<gene>
    <name evidence="5" type="primary">11413961</name>
    <name evidence="2" type="ordered locus">MTR_2g088370</name>
    <name evidence="4" type="ORF">MtrunA17_Chr2g0322651</name>
</gene>
<dbReference type="OMA" id="WRPTLEC"/>
<evidence type="ECO:0000313" key="4">
    <source>
        <dbReference type="EMBL" id="RHN75566.1"/>
    </source>
</evidence>
<evidence type="ECO:0000313" key="2">
    <source>
        <dbReference type="EMBL" id="AES67240.1"/>
    </source>
</evidence>
<proteinExistence type="evidence at transcript level"/>
<reference evidence="3" key="2">
    <citation type="submission" date="2012-05" db="EMBL/GenBank/DDBJ databases">
        <authorList>
            <person name="Krishnakumar V."/>
            <person name="Cheung F."/>
            <person name="Xiao Y."/>
            <person name="Chan A."/>
            <person name="Moskal W.A."/>
            <person name="Town C.D."/>
        </authorList>
    </citation>
    <scope>NUCLEOTIDE SEQUENCE</scope>
</reference>
<evidence type="ECO:0000256" key="1">
    <source>
        <dbReference type="SAM" id="MobiDB-lite"/>
    </source>
</evidence>
<evidence type="ECO:0000313" key="3">
    <source>
        <dbReference type="EMBL" id="AFK34382.1"/>
    </source>
</evidence>
<dbReference type="AlphaFoldDB" id="G7ITZ6"/>
<dbReference type="EMBL" id="BT134587">
    <property type="protein sequence ID" value="AFK34382.1"/>
    <property type="molecule type" value="mRNA"/>
</dbReference>
<keyword evidence="6" id="KW-1185">Reference proteome</keyword>
<feature type="region of interest" description="Disordered" evidence="1">
    <location>
        <begin position="21"/>
        <end position="60"/>
    </location>
</feature>
<feature type="region of interest" description="Disordered" evidence="1">
    <location>
        <begin position="112"/>
        <end position="135"/>
    </location>
</feature>
<reference evidence="2 6" key="1">
    <citation type="journal article" date="2011" name="Nature">
        <title>The Medicago genome provides insight into the evolution of rhizobial symbioses.</title>
        <authorList>
            <person name="Young N.D."/>
            <person name="Debelle F."/>
            <person name="Oldroyd G.E."/>
            <person name="Geurts R."/>
            <person name="Cannon S.B."/>
            <person name="Udvardi M.K."/>
            <person name="Benedito V.A."/>
            <person name="Mayer K.F."/>
            <person name="Gouzy J."/>
            <person name="Schoof H."/>
            <person name="Van de Peer Y."/>
            <person name="Proost S."/>
            <person name="Cook D.R."/>
            <person name="Meyers B.C."/>
            <person name="Spannagl M."/>
            <person name="Cheung F."/>
            <person name="De Mita S."/>
            <person name="Krishnakumar V."/>
            <person name="Gundlach H."/>
            <person name="Zhou S."/>
            <person name="Mudge J."/>
            <person name="Bharti A.K."/>
            <person name="Murray J.D."/>
            <person name="Naoumkina M.A."/>
            <person name="Rosen B."/>
            <person name="Silverstein K.A."/>
            <person name="Tang H."/>
            <person name="Rombauts S."/>
            <person name="Zhao P.X."/>
            <person name="Zhou P."/>
            <person name="Barbe V."/>
            <person name="Bardou P."/>
            <person name="Bechner M."/>
            <person name="Bellec A."/>
            <person name="Berger A."/>
            <person name="Berges H."/>
            <person name="Bidwell S."/>
            <person name="Bisseling T."/>
            <person name="Choisne N."/>
            <person name="Couloux A."/>
            <person name="Denny R."/>
            <person name="Deshpande S."/>
            <person name="Dai X."/>
            <person name="Doyle J.J."/>
            <person name="Dudez A.M."/>
            <person name="Farmer A.D."/>
            <person name="Fouteau S."/>
            <person name="Franken C."/>
            <person name="Gibelin C."/>
            <person name="Gish J."/>
            <person name="Goldstein S."/>
            <person name="Gonzalez A.J."/>
            <person name="Green P.J."/>
            <person name="Hallab A."/>
            <person name="Hartog M."/>
            <person name="Hua A."/>
            <person name="Humphray S.J."/>
            <person name="Jeong D.H."/>
            <person name="Jing Y."/>
            <person name="Jocker A."/>
            <person name="Kenton S.M."/>
            <person name="Kim D.J."/>
            <person name="Klee K."/>
            <person name="Lai H."/>
            <person name="Lang C."/>
            <person name="Lin S."/>
            <person name="Macmil S.L."/>
            <person name="Magdelenat G."/>
            <person name="Matthews L."/>
            <person name="McCorrison J."/>
            <person name="Monaghan E.L."/>
            <person name="Mun J.H."/>
            <person name="Najar F.Z."/>
            <person name="Nicholson C."/>
            <person name="Noirot C."/>
            <person name="O'Bleness M."/>
            <person name="Paule C.R."/>
            <person name="Poulain J."/>
            <person name="Prion F."/>
            <person name="Qin B."/>
            <person name="Qu C."/>
            <person name="Retzel E.F."/>
            <person name="Riddle C."/>
            <person name="Sallet E."/>
            <person name="Samain S."/>
            <person name="Samson N."/>
            <person name="Sanders I."/>
            <person name="Saurat O."/>
            <person name="Scarpelli C."/>
            <person name="Schiex T."/>
            <person name="Segurens B."/>
            <person name="Severin A.J."/>
            <person name="Sherrier D.J."/>
            <person name="Shi R."/>
            <person name="Sims S."/>
            <person name="Singer S.R."/>
            <person name="Sinharoy S."/>
            <person name="Sterck L."/>
            <person name="Viollet A."/>
            <person name="Wang B.B."/>
            <person name="Wang K."/>
            <person name="Wang M."/>
            <person name="Wang X."/>
            <person name="Warfsmann J."/>
            <person name="Weissenbach J."/>
            <person name="White D.D."/>
            <person name="White J.D."/>
            <person name="Wiley G.B."/>
            <person name="Wincker P."/>
            <person name="Xing Y."/>
            <person name="Yang L."/>
            <person name="Yao Z."/>
            <person name="Ying F."/>
            <person name="Zhai J."/>
            <person name="Zhou L."/>
            <person name="Zuber A."/>
            <person name="Denarie J."/>
            <person name="Dixon R.A."/>
            <person name="May G.D."/>
            <person name="Schwartz D.C."/>
            <person name="Rogers J."/>
            <person name="Quetier F."/>
            <person name="Town C.D."/>
            <person name="Roe B.A."/>
        </authorList>
    </citation>
    <scope>NUCLEOTIDE SEQUENCE [LARGE SCALE GENOMIC DNA]</scope>
    <source>
        <strain evidence="2">A17</strain>
        <strain evidence="5 6">cv. Jemalong A17</strain>
    </source>
</reference>
<dbReference type="OrthoDB" id="1304043at2759"/>
<dbReference type="HOGENOM" id="CLU_1809079_0_0_1"/>
<dbReference type="EMBL" id="PSQE01000002">
    <property type="protein sequence ID" value="RHN75566.1"/>
    <property type="molecule type" value="Genomic_DNA"/>
</dbReference>
<name>G7ITZ6_MEDTR</name>
<feature type="compositionally biased region" description="Basic and acidic residues" evidence="1">
    <location>
        <begin position="21"/>
        <end position="39"/>
    </location>
</feature>